<comment type="caution">
    <text evidence="1">The sequence shown here is derived from an EMBL/GenBank/DDBJ whole genome shotgun (WGS) entry which is preliminary data.</text>
</comment>
<proteinExistence type="predicted"/>
<evidence type="ECO:0000313" key="2">
    <source>
        <dbReference type="Proteomes" id="UP001239111"/>
    </source>
</evidence>
<reference evidence="1" key="1">
    <citation type="submission" date="2023-04" db="EMBL/GenBank/DDBJ databases">
        <title>A chromosome-level genome assembly of the parasitoid wasp Eretmocerus hayati.</title>
        <authorList>
            <person name="Zhong Y."/>
            <person name="Liu S."/>
            <person name="Liu Y."/>
        </authorList>
    </citation>
    <scope>NUCLEOTIDE SEQUENCE</scope>
    <source>
        <strain evidence="1">ZJU_SS_LIU_2023</strain>
    </source>
</reference>
<gene>
    <name evidence="1" type="ORF">QAD02_015486</name>
</gene>
<keyword evidence="2" id="KW-1185">Reference proteome</keyword>
<accession>A0ACC2PAU5</accession>
<protein>
    <submittedName>
        <fullName evidence="1">Uncharacterized protein</fullName>
    </submittedName>
</protein>
<sequence length="153" mass="16784">MGLKPVPFSQRGKSYKITSTHKKDATTPTNQDRVDKWKSRAALRGPPNWIRESIKSGAVISVSVSVPLVAKPLAEIEREYTNDDSCHSVVRFTPQSTELARAVTPAWNSLADGDGCVLMHPIAYITRYILRDCSSPSILSVEPVNALPSIPLL</sequence>
<evidence type="ECO:0000313" key="1">
    <source>
        <dbReference type="EMBL" id="KAJ8679699.1"/>
    </source>
</evidence>
<dbReference type="EMBL" id="CM056742">
    <property type="protein sequence ID" value="KAJ8679699.1"/>
    <property type="molecule type" value="Genomic_DNA"/>
</dbReference>
<organism evidence="1 2">
    <name type="scientific">Eretmocerus hayati</name>
    <dbReference type="NCBI Taxonomy" id="131215"/>
    <lineage>
        <taxon>Eukaryota</taxon>
        <taxon>Metazoa</taxon>
        <taxon>Ecdysozoa</taxon>
        <taxon>Arthropoda</taxon>
        <taxon>Hexapoda</taxon>
        <taxon>Insecta</taxon>
        <taxon>Pterygota</taxon>
        <taxon>Neoptera</taxon>
        <taxon>Endopterygota</taxon>
        <taxon>Hymenoptera</taxon>
        <taxon>Apocrita</taxon>
        <taxon>Proctotrupomorpha</taxon>
        <taxon>Chalcidoidea</taxon>
        <taxon>Aphelinidae</taxon>
        <taxon>Aphelininae</taxon>
        <taxon>Eretmocerus</taxon>
    </lineage>
</organism>
<name>A0ACC2PAU5_9HYME</name>
<dbReference type="Proteomes" id="UP001239111">
    <property type="component" value="Chromosome 2"/>
</dbReference>